<dbReference type="SMART" id="SM00388">
    <property type="entry name" value="HisKA"/>
    <property type="match status" value="1"/>
</dbReference>
<dbReference type="GO" id="GO:0000155">
    <property type="term" value="F:phosphorelay sensor kinase activity"/>
    <property type="evidence" value="ECO:0007669"/>
    <property type="project" value="InterPro"/>
</dbReference>
<dbReference type="AlphaFoldDB" id="A0A3G8YKC0"/>
<feature type="transmembrane region" description="Helical" evidence="12">
    <location>
        <begin position="296"/>
        <end position="319"/>
    </location>
</feature>
<feature type="region of interest" description="Disordered" evidence="11">
    <location>
        <begin position="488"/>
        <end position="511"/>
    </location>
</feature>
<feature type="transmembrane region" description="Helical" evidence="12">
    <location>
        <begin position="21"/>
        <end position="42"/>
    </location>
</feature>
<feature type="domain" description="CHASE" evidence="16">
    <location>
        <begin position="149"/>
        <end position="256"/>
    </location>
</feature>
<keyword evidence="18" id="KW-1185">Reference proteome</keyword>
<keyword evidence="8 12" id="KW-1133">Transmembrane helix</keyword>
<dbReference type="OrthoDB" id="8552871at2"/>
<accession>A0A3G8YKC0</accession>
<dbReference type="GO" id="GO:0016020">
    <property type="term" value="C:membrane"/>
    <property type="evidence" value="ECO:0007669"/>
    <property type="project" value="UniProtKB-SubCell"/>
</dbReference>
<evidence type="ECO:0000313" key="18">
    <source>
        <dbReference type="Proteomes" id="UP000276417"/>
    </source>
</evidence>
<dbReference type="PROSITE" id="PS50839">
    <property type="entry name" value="CHASE"/>
    <property type="match status" value="1"/>
</dbReference>
<dbReference type="NCBIfam" id="TIGR00229">
    <property type="entry name" value="sensory_box"/>
    <property type="match status" value="2"/>
</dbReference>
<dbReference type="InterPro" id="IPR006189">
    <property type="entry name" value="CHASE_dom"/>
</dbReference>
<organism evidence="17 18">
    <name type="scientific">Deinococcus psychrotolerans</name>
    <dbReference type="NCBI Taxonomy" id="2489213"/>
    <lineage>
        <taxon>Bacteria</taxon>
        <taxon>Thermotogati</taxon>
        <taxon>Deinococcota</taxon>
        <taxon>Deinococci</taxon>
        <taxon>Deinococcales</taxon>
        <taxon>Deinococcaceae</taxon>
        <taxon>Deinococcus</taxon>
    </lineage>
</organism>
<dbReference type="InterPro" id="IPR005467">
    <property type="entry name" value="His_kinase_dom"/>
</dbReference>
<feature type="coiled-coil region" evidence="10">
    <location>
        <begin position="882"/>
        <end position="920"/>
    </location>
</feature>
<keyword evidence="5" id="KW-0808">Transferase</keyword>
<dbReference type="PRINTS" id="PR00344">
    <property type="entry name" value="BCTRLSENSOR"/>
</dbReference>
<dbReference type="PROSITE" id="PS50109">
    <property type="entry name" value="HIS_KIN"/>
    <property type="match status" value="1"/>
</dbReference>
<feature type="domain" description="PAS" evidence="14">
    <location>
        <begin position="608"/>
        <end position="649"/>
    </location>
</feature>
<dbReference type="Pfam" id="PF00989">
    <property type="entry name" value="PAS"/>
    <property type="match status" value="1"/>
</dbReference>
<dbReference type="PROSITE" id="PS50113">
    <property type="entry name" value="PAC"/>
    <property type="match status" value="1"/>
</dbReference>
<dbReference type="Gene3D" id="3.30.450.350">
    <property type="entry name" value="CHASE domain"/>
    <property type="match status" value="1"/>
</dbReference>
<dbReference type="Pfam" id="PF08447">
    <property type="entry name" value="PAS_3"/>
    <property type="match status" value="1"/>
</dbReference>
<proteinExistence type="predicted"/>
<keyword evidence="9 12" id="KW-0472">Membrane</keyword>
<evidence type="ECO:0000256" key="8">
    <source>
        <dbReference type="ARBA" id="ARBA00022989"/>
    </source>
</evidence>
<dbReference type="Gene3D" id="3.30.450.20">
    <property type="entry name" value="PAS domain"/>
    <property type="match status" value="3"/>
</dbReference>
<evidence type="ECO:0000256" key="4">
    <source>
        <dbReference type="ARBA" id="ARBA00022553"/>
    </source>
</evidence>
<dbReference type="RefSeq" id="WP_124867973.1">
    <property type="nucleotide sequence ID" value="NZ_CP034183.1"/>
</dbReference>
<dbReference type="InterPro" id="IPR013767">
    <property type="entry name" value="PAS_fold"/>
</dbReference>
<dbReference type="InterPro" id="IPR035965">
    <property type="entry name" value="PAS-like_dom_sf"/>
</dbReference>
<evidence type="ECO:0000259" key="14">
    <source>
        <dbReference type="PROSITE" id="PS50112"/>
    </source>
</evidence>
<dbReference type="Pfam" id="PF03924">
    <property type="entry name" value="CHASE"/>
    <property type="match status" value="1"/>
</dbReference>
<dbReference type="Gene3D" id="1.10.287.130">
    <property type="match status" value="1"/>
</dbReference>
<dbReference type="InterPro" id="IPR000014">
    <property type="entry name" value="PAS"/>
</dbReference>
<dbReference type="SMART" id="SM00387">
    <property type="entry name" value="HATPase_c"/>
    <property type="match status" value="1"/>
</dbReference>
<evidence type="ECO:0000259" key="15">
    <source>
        <dbReference type="PROSITE" id="PS50113"/>
    </source>
</evidence>
<dbReference type="Gene3D" id="3.30.565.10">
    <property type="entry name" value="Histidine kinase-like ATPase, C-terminal domain"/>
    <property type="match status" value="1"/>
</dbReference>
<dbReference type="EMBL" id="CP034183">
    <property type="protein sequence ID" value="AZI41951.1"/>
    <property type="molecule type" value="Genomic_DNA"/>
</dbReference>
<feature type="compositionally biased region" description="Gly residues" evidence="11">
    <location>
        <begin position="498"/>
        <end position="511"/>
    </location>
</feature>
<dbReference type="InterPro" id="IPR000700">
    <property type="entry name" value="PAS-assoc_C"/>
</dbReference>
<evidence type="ECO:0000259" key="13">
    <source>
        <dbReference type="PROSITE" id="PS50109"/>
    </source>
</evidence>
<evidence type="ECO:0000256" key="6">
    <source>
        <dbReference type="ARBA" id="ARBA00022692"/>
    </source>
</evidence>
<dbReference type="GO" id="GO:0007234">
    <property type="term" value="P:osmosensory signaling via phosphorelay pathway"/>
    <property type="evidence" value="ECO:0007669"/>
    <property type="project" value="TreeGrafter"/>
</dbReference>
<dbReference type="InterPro" id="IPR001610">
    <property type="entry name" value="PAC"/>
</dbReference>
<evidence type="ECO:0000256" key="12">
    <source>
        <dbReference type="SAM" id="Phobius"/>
    </source>
</evidence>
<evidence type="ECO:0000256" key="3">
    <source>
        <dbReference type="ARBA" id="ARBA00012438"/>
    </source>
</evidence>
<dbReference type="PANTHER" id="PTHR42878:SF15">
    <property type="entry name" value="BACTERIOPHYTOCHROME"/>
    <property type="match status" value="1"/>
</dbReference>
<dbReference type="InterPro" id="IPR042240">
    <property type="entry name" value="CHASE_sf"/>
</dbReference>
<dbReference type="SUPFAM" id="SSF55874">
    <property type="entry name" value="ATPase domain of HSP90 chaperone/DNA topoisomerase II/histidine kinase"/>
    <property type="match status" value="1"/>
</dbReference>
<keyword evidence="6 12" id="KW-0812">Transmembrane</keyword>
<protein>
    <recommendedName>
        <fullName evidence="3">histidine kinase</fullName>
        <ecNumber evidence="3">2.7.13.3</ecNumber>
    </recommendedName>
</protein>
<evidence type="ECO:0000256" key="7">
    <source>
        <dbReference type="ARBA" id="ARBA00022777"/>
    </source>
</evidence>
<feature type="domain" description="Histidine kinase" evidence="13">
    <location>
        <begin position="927"/>
        <end position="1141"/>
    </location>
</feature>
<evidence type="ECO:0000256" key="10">
    <source>
        <dbReference type="SAM" id="Coils"/>
    </source>
</evidence>
<dbReference type="InterPro" id="IPR036890">
    <property type="entry name" value="HATPase_C_sf"/>
</dbReference>
<dbReference type="SMART" id="SM00091">
    <property type="entry name" value="PAS"/>
    <property type="match status" value="3"/>
</dbReference>
<dbReference type="CDD" id="cd00130">
    <property type="entry name" value="PAS"/>
    <property type="match status" value="3"/>
</dbReference>
<name>A0A3G8YKC0_9DEIO</name>
<dbReference type="InterPro" id="IPR003661">
    <property type="entry name" value="HisK_dim/P_dom"/>
</dbReference>
<dbReference type="SMART" id="SM00086">
    <property type="entry name" value="PAC"/>
    <property type="match status" value="3"/>
</dbReference>
<dbReference type="GO" id="GO:0030295">
    <property type="term" value="F:protein kinase activator activity"/>
    <property type="evidence" value="ECO:0007669"/>
    <property type="project" value="TreeGrafter"/>
</dbReference>
<dbReference type="CDD" id="cd00082">
    <property type="entry name" value="HisKA"/>
    <property type="match status" value="1"/>
</dbReference>
<dbReference type="InterPro" id="IPR013655">
    <property type="entry name" value="PAS_fold_3"/>
</dbReference>
<keyword evidence="10" id="KW-0175">Coiled coil</keyword>
<dbReference type="Proteomes" id="UP000276417">
    <property type="component" value="Chromosome 1"/>
</dbReference>
<reference evidence="17 18" key="1">
    <citation type="submission" date="2018-11" db="EMBL/GenBank/DDBJ databases">
        <title>Deinococcus shelandsis sp. nov., isolated from South Shetland Islands soil of Antarctica.</title>
        <authorList>
            <person name="Tian J."/>
        </authorList>
    </citation>
    <scope>NUCLEOTIDE SEQUENCE [LARGE SCALE GENOMIC DNA]</scope>
    <source>
        <strain evidence="17 18">S14-83T</strain>
    </source>
</reference>
<dbReference type="InterPro" id="IPR004358">
    <property type="entry name" value="Sig_transdc_His_kin-like_C"/>
</dbReference>
<dbReference type="PANTHER" id="PTHR42878">
    <property type="entry name" value="TWO-COMPONENT HISTIDINE KINASE"/>
    <property type="match status" value="1"/>
</dbReference>
<dbReference type="FunFam" id="3.30.565.10:FF:000006">
    <property type="entry name" value="Sensor histidine kinase WalK"/>
    <property type="match status" value="1"/>
</dbReference>
<keyword evidence="4" id="KW-0597">Phosphoprotein</keyword>
<evidence type="ECO:0000313" key="17">
    <source>
        <dbReference type="EMBL" id="AZI41951.1"/>
    </source>
</evidence>
<dbReference type="KEGG" id="dph:EHF33_03610"/>
<evidence type="ECO:0000256" key="11">
    <source>
        <dbReference type="SAM" id="MobiDB-lite"/>
    </source>
</evidence>
<dbReference type="SMART" id="SM01079">
    <property type="entry name" value="CHASE"/>
    <property type="match status" value="1"/>
</dbReference>
<dbReference type="SUPFAM" id="SSF55785">
    <property type="entry name" value="PYP-like sensor domain (PAS domain)"/>
    <property type="match status" value="3"/>
</dbReference>
<dbReference type="InterPro" id="IPR036097">
    <property type="entry name" value="HisK_dim/P_sf"/>
</dbReference>
<dbReference type="FunFam" id="3.30.450.20:FF:000099">
    <property type="entry name" value="Sensory box sensor histidine kinase"/>
    <property type="match status" value="1"/>
</dbReference>
<dbReference type="PROSITE" id="PS50112">
    <property type="entry name" value="PAS"/>
    <property type="match status" value="2"/>
</dbReference>
<comment type="catalytic activity">
    <reaction evidence="1">
        <text>ATP + protein L-histidine = ADP + protein N-phospho-L-histidine.</text>
        <dbReference type="EC" id="2.7.13.3"/>
    </reaction>
</comment>
<dbReference type="Pfam" id="PF00512">
    <property type="entry name" value="HisKA"/>
    <property type="match status" value="1"/>
</dbReference>
<evidence type="ECO:0000256" key="2">
    <source>
        <dbReference type="ARBA" id="ARBA00004370"/>
    </source>
</evidence>
<dbReference type="InterPro" id="IPR050351">
    <property type="entry name" value="BphY/WalK/GraS-like"/>
</dbReference>
<dbReference type="SUPFAM" id="SSF47384">
    <property type="entry name" value="Homodimeric domain of signal transducing histidine kinase"/>
    <property type="match status" value="1"/>
</dbReference>
<dbReference type="Pfam" id="PF02518">
    <property type="entry name" value="HATPase_c"/>
    <property type="match status" value="1"/>
</dbReference>
<evidence type="ECO:0000256" key="5">
    <source>
        <dbReference type="ARBA" id="ARBA00022679"/>
    </source>
</evidence>
<dbReference type="EC" id="2.7.13.3" evidence="3"/>
<feature type="domain" description="PAS" evidence="14">
    <location>
        <begin position="346"/>
        <end position="415"/>
    </location>
</feature>
<sequence length="1157" mass="127389">MSTSTEPRSPKQRWSLRITPLALLLTVLLLSAFLAALVAYFVGDQQRARFQREVATFDASLMRRLDSYVNVMVSTRALWSTGADIDRATFGRYVDDLDLPQRLPGAQSMGFGRWVPPALLSTYTQDQRRSVSDFNVHPLGPGVRGVKVPVTFSAPSSTIRSAVLGFDMYSESVRRAAIDQARLSNQPSVTAPLQLVNDQGRPDQPAVIFYLPVQRGGLLYGVVYVPVRMSDLLGSLDLERRGSPNLNLELQISDGSKPLYGTLSPGAVFQDTSKIEVGGRVWTVKHAAPADFGRDWAVAAPWIVMLAGTLVGIFSYLSFQAQVRARLRAEEVSRSLALSRSSLERARAEFEAIFRAMQDTAVFTDTNNLVLYANDALEPQFGYAPHELRGQSIAALHADGRIDRSPSLERVTTAYRRRSGQLFYGEMQRSAVKGERGEVIGHLEVIHDITGRIDAERALKAGERRYRGVLEAVPYPLWVTDGGEIGSGAIDSSETGRGESGGSEIGNTGNGGAVEYRNAKYQQTFGEAMLRDVLHPQDRPALEAAWQESLSSGKPLQLELSLNVLGEFRYFVMVGAPILDAVGRVSEWVFSVSDIHDRLQAERRAVHNEERYRGVLEGMPQMVWLTDEEGQPTYFNRRWYDYVGRERAQSGFLAALHPDDRHEFSRRWMQALGRRQPFEFEHRLLGAGGSYRTFMTRSVAIQGAAGQLPEWVGTSTDIDDQVYAEWSSRLVAAISGHLIGGEGQTPDSGVPGLRAVLSLMNERFTSMSALWVRRNGGQLTSPISQVRGHVREVRLLSHPDVVRGVEQALLSADPMLVEGEALLESNLSGLLLLPLGGKRVGLTSLGGGDSPLLAFGFRQHVRDRDLELAQELASRLSVAFESAQLSRRVREAQEELRELNVSLEQRVKQRTAELEEANSELEAFSYSVSHDLRTPLRHIVGFADLLQKDPGSTVSVRGQRYMGIIGDAASRMGQLIDDLLEFSRMGRQEMRQGEVALSNLVAEVIAELRLSSPGREATWDVGELPQVRGDASLLRQVLLNLLGNAAKYSAKSGSPTITMRANQTGSETVLEVRDNGVGFDSRYADKLFGVFQRLHRADEFEGSGIGLANVRRIVTRHGGRVWAESELGAGAVFFVALPHLTENPAPAGAVAEEALGD</sequence>
<dbReference type="InterPro" id="IPR003594">
    <property type="entry name" value="HATPase_dom"/>
</dbReference>
<comment type="subcellular location">
    <subcellularLocation>
        <location evidence="2">Membrane</location>
    </subcellularLocation>
</comment>
<dbReference type="FunFam" id="1.10.287.130:FF:000070">
    <property type="entry name" value="Histidine kinase sensor protein"/>
    <property type="match status" value="1"/>
</dbReference>
<evidence type="ECO:0000256" key="9">
    <source>
        <dbReference type="ARBA" id="ARBA00023136"/>
    </source>
</evidence>
<evidence type="ECO:0000259" key="16">
    <source>
        <dbReference type="PROSITE" id="PS50839"/>
    </source>
</evidence>
<evidence type="ECO:0000256" key="1">
    <source>
        <dbReference type="ARBA" id="ARBA00000085"/>
    </source>
</evidence>
<feature type="domain" description="PAC" evidence="15">
    <location>
        <begin position="409"/>
        <end position="461"/>
    </location>
</feature>
<dbReference type="GO" id="GO:0000156">
    <property type="term" value="F:phosphorelay response regulator activity"/>
    <property type="evidence" value="ECO:0007669"/>
    <property type="project" value="TreeGrafter"/>
</dbReference>
<gene>
    <name evidence="17" type="ORF">EHF33_03610</name>
</gene>
<keyword evidence="7" id="KW-0418">Kinase</keyword>